<dbReference type="AlphaFoldDB" id="A0AAV4PNA5"/>
<accession>A0AAV4PNA5</accession>
<reference evidence="2 3" key="1">
    <citation type="submission" date="2021-06" db="EMBL/GenBank/DDBJ databases">
        <title>Caerostris extrusa draft genome.</title>
        <authorList>
            <person name="Kono N."/>
            <person name="Arakawa K."/>
        </authorList>
    </citation>
    <scope>NUCLEOTIDE SEQUENCE [LARGE SCALE GENOMIC DNA]</scope>
</reference>
<evidence type="ECO:0000256" key="1">
    <source>
        <dbReference type="SAM" id="MobiDB-lite"/>
    </source>
</evidence>
<name>A0AAV4PNA5_CAEEX</name>
<keyword evidence="3" id="KW-1185">Reference proteome</keyword>
<organism evidence="2 3">
    <name type="scientific">Caerostris extrusa</name>
    <name type="common">Bark spider</name>
    <name type="synonym">Caerostris bankana</name>
    <dbReference type="NCBI Taxonomy" id="172846"/>
    <lineage>
        <taxon>Eukaryota</taxon>
        <taxon>Metazoa</taxon>
        <taxon>Ecdysozoa</taxon>
        <taxon>Arthropoda</taxon>
        <taxon>Chelicerata</taxon>
        <taxon>Arachnida</taxon>
        <taxon>Araneae</taxon>
        <taxon>Araneomorphae</taxon>
        <taxon>Entelegynae</taxon>
        <taxon>Araneoidea</taxon>
        <taxon>Araneidae</taxon>
        <taxon>Caerostris</taxon>
    </lineage>
</organism>
<dbReference type="EMBL" id="BPLR01004832">
    <property type="protein sequence ID" value="GIX97875.1"/>
    <property type="molecule type" value="Genomic_DNA"/>
</dbReference>
<evidence type="ECO:0000313" key="3">
    <source>
        <dbReference type="Proteomes" id="UP001054945"/>
    </source>
</evidence>
<sequence length="102" mass="11817">MSGVADSSTQFLNQRRRHLYGRFFDYEATLRLRCVKYGHQELCGCCRQVGIQLNSVLHRHVGVHSRCSDNILQHGAEHNPELRDTAGRDDRLLPRHPLDPRQ</sequence>
<comment type="caution">
    <text evidence="2">The sequence shown here is derived from an EMBL/GenBank/DDBJ whole genome shotgun (WGS) entry which is preliminary data.</text>
</comment>
<feature type="region of interest" description="Disordered" evidence="1">
    <location>
        <begin position="75"/>
        <end position="102"/>
    </location>
</feature>
<proteinExistence type="predicted"/>
<evidence type="ECO:0000313" key="2">
    <source>
        <dbReference type="EMBL" id="GIX97875.1"/>
    </source>
</evidence>
<gene>
    <name evidence="2" type="ORF">CEXT_398831</name>
</gene>
<protein>
    <submittedName>
        <fullName evidence="2">Uncharacterized protein</fullName>
    </submittedName>
</protein>
<dbReference type="Proteomes" id="UP001054945">
    <property type="component" value="Unassembled WGS sequence"/>
</dbReference>